<gene>
    <name evidence="2" type="ORF">GPLA_1266</name>
</gene>
<keyword evidence="3" id="KW-1185">Reference proteome</keyword>
<protein>
    <submittedName>
        <fullName evidence="2">Uncharacterized protein</fullName>
    </submittedName>
</protein>
<name>K6Z7K4_9ALTE</name>
<sequence length="67" mass="7321">MGVPGQLITQGTAGKTTKISERESMPYRGGFPNRDDGTLYRMYDLLNYLSGLLVLINGHSSGLCVTR</sequence>
<evidence type="ECO:0000313" key="2">
    <source>
        <dbReference type="EMBL" id="GAC32181.1"/>
    </source>
</evidence>
<dbReference type="AlphaFoldDB" id="K6Z7K4"/>
<feature type="compositionally biased region" description="Polar residues" evidence="1">
    <location>
        <begin position="7"/>
        <end position="17"/>
    </location>
</feature>
<proteinExistence type="predicted"/>
<comment type="caution">
    <text evidence="2">The sequence shown here is derived from an EMBL/GenBank/DDBJ whole genome shotgun (WGS) entry which is preliminary data.</text>
</comment>
<organism evidence="2 3">
    <name type="scientific">Paraglaciecola polaris LMG 21857</name>
    <dbReference type="NCBI Taxonomy" id="1129793"/>
    <lineage>
        <taxon>Bacteria</taxon>
        <taxon>Pseudomonadati</taxon>
        <taxon>Pseudomonadota</taxon>
        <taxon>Gammaproteobacteria</taxon>
        <taxon>Alteromonadales</taxon>
        <taxon>Alteromonadaceae</taxon>
        <taxon>Paraglaciecola</taxon>
    </lineage>
</organism>
<evidence type="ECO:0000313" key="3">
    <source>
        <dbReference type="Proteomes" id="UP000006322"/>
    </source>
</evidence>
<accession>K6Z7K4</accession>
<evidence type="ECO:0000256" key="1">
    <source>
        <dbReference type="SAM" id="MobiDB-lite"/>
    </source>
</evidence>
<feature type="region of interest" description="Disordered" evidence="1">
    <location>
        <begin position="1"/>
        <end position="30"/>
    </location>
</feature>
<reference evidence="3" key="1">
    <citation type="journal article" date="2014" name="Environ. Microbiol.">
        <title>Comparative genomics of the marine bacterial genus Glaciecola reveals the high degree of genomic diversity and genomic characteristic for cold adaptation.</title>
        <authorList>
            <person name="Qin Q.L."/>
            <person name="Xie B.B."/>
            <person name="Yu Y."/>
            <person name="Shu Y.L."/>
            <person name="Rong J.C."/>
            <person name="Zhang Y.J."/>
            <person name="Zhao D.L."/>
            <person name="Chen X.L."/>
            <person name="Zhang X.Y."/>
            <person name="Chen B."/>
            <person name="Zhou B.C."/>
            <person name="Zhang Y.Z."/>
        </authorList>
    </citation>
    <scope>NUCLEOTIDE SEQUENCE [LARGE SCALE GENOMIC DNA]</scope>
    <source>
        <strain evidence="3">LMG 21857</strain>
    </source>
</reference>
<dbReference type="Proteomes" id="UP000006322">
    <property type="component" value="Unassembled WGS sequence"/>
</dbReference>
<dbReference type="EMBL" id="BAER01000033">
    <property type="protein sequence ID" value="GAC32181.1"/>
    <property type="molecule type" value="Genomic_DNA"/>
</dbReference>